<evidence type="ECO:0000256" key="1">
    <source>
        <dbReference type="ARBA" id="ARBA00004571"/>
    </source>
</evidence>
<dbReference type="InterPro" id="IPR012910">
    <property type="entry name" value="Plug_dom"/>
</dbReference>
<evidence type="ECO:0000256" key="13">
    <source>
        <dbReference type="SAM" id="MobiDB-lite"/>
    </source>
</evidence>
<dbReference type="InterPro" id="IPR036942">
    <property type="entry name" value="Beta-barrel_TonB_sf"/>
</dbReference>
<organism evidence="17 18">
    <name type="scientific">Acetobacter conturbans</name>
    <dbReference type="NCBI Taxonomy" id="1737472"/>
    <lineage>
        <taxon>Bacteria</taxon>
        <taxon>Pseudomonadati</taxon>
        <taxon>Pseudomonadota</taxon>
        <taxon>Alphaproteobacteria</taxon>
        <taxon>Acetobacterales</taxon>
        <taxon>Acetobacteraceae</taxon>
        <taxon>Acetobacter</taxon>
    </lineage>
</organism>
<dbReference type="EMBL" id="WOSY01000027">
    <property type="protein sequence ID" value="NHN90046.1"/>
    <property type="molecule type" value="Genomic_DNA"/>
</dbReference>
<evidence type="ECO:0000259" key="16">
    <source>
        <dbReference type="Pfam" id="PF07715"/>
    </source>
</evidence>
<evidence type="ECO:0000256" key="4">
    <source>
        <dbReference type="ARBA" id="ARBA00022496"/>
    </source>
</evidence>
<evidence type="ECO:0000256" key="5">
    <source>
        <dbReference type="ARBA" id="ARBA00022692"/>
    </source>
</evidence>
<dbReference type="InterPro" id="IPR000531">
    <property type="entry name" value="Beta-barrel_TonB"/>
</dbReference>
<keyword evidence="2" id="KW-0813">Transport</keyword>
<keyword evidence="17" id="KW-0675">Receptor</keyword>
<feature type="signal peptide" evidence="14">
    <location>
        <begin position="1"/>
        <end position="25"/>
    </location>
</feature>
<evidence type="ECO:0000256" key="11">
    <source>
        <dbReference type="ARBA" id="ARBA00023237"/>
    </source>
</evidence>
<comment type="similarity">
    <text evidence="12">Belongs to the TonB-dependent receptor family.</text>
</comment>
<proteinExistence type="inferred from homology"/>
<accession>A0ABX0K2R7</accession>
<evidence type="ECO:0000256" key="6">
    <source>
        <dbReference type="ARBA" id="ARBA00022729"/>
    </source>
</evidence>
<keyword evidence="11" id="KW-0998">Cell outer membrane</keyword>
<dbReference type="SUPFAM" id="SSF56935">
    <property type="entry name" value="Porins"/>
    <property type="match status" value="1"/>
</dbReference>
<sequence>MKNRRIFSTFLGITLLASASSEAYAATLRKLAASTPDDHAGSRVPTSGSKVAAGHSSAKSARARNAIAKGSESVGVVGARRTHGTSVTLGQAMIAKAIPGTNPLKVLAQLPGVMFQSDDPQGMDTWSNQFYMHGFYQNQIGMTLDGIPLGDQEFHSANGLNSVAAISSENIGHMDATMSAGAEDTASTSNLGGAVAFHSSDPSHQAGGKIVQTFGSNSSFHTYFRGDSGDLNSQGSRFYASYMRNDMDKWKGGGNQFSQQVNAKFVQPIGKKSSISTYFDWTDMDLYNYQDMSFDMLHNGGYRIDNFIGTPNAYAKAYRSALSLNGLPGGSLPAGYSKMSDPWDASYYDGATVERDYLGGMNLHFVLTDRLSWDSVIYGHGQYGRGSWASPYMSSPSGAPLIEQITVPHTQRGGFTSALHYNIANNHISTGVWYENFHTDIGRYAYNEPVLGEGSPINVLGSLPAPFATLWRQQMNSNSFTGFAEDTYNPLPNLTLHFGFRSLLQTARSGDTENLASYTGVGAVASGSITTAKAFLPHISADWHFLKHHELFFDVSENVKSIPVTAFKLGASPFSLSQSAFDLLKSQGGLKAETDWNYAVGYRFTDSWANFSLYGYHTDFRNRLQQITSGTIVNPVSTVANVGSVTMSGVDAGLTLTPVKGLSIYNSISYNHAVYDQNVTESGTVYHTKGEQVVNYPRLMYKNSLSYTWRNFDVHFDTTFIGTRNFSYTGDMKVPHYWLETLGARYRFGDLSHSTYGVVKDMTFDFNVYNLTNVKYISTMGENGNPMSGDYQSFLVGAPRQYFGTIRAGF</sequence>
<evidence type="ECO:0000256" key="8">
    <source>
        <dbReference type="ARBA" id="ARBA00023065"/>
    </source>
</evidence>
<comment type="subcellular location">
    <subcellularLocation>
        <location evidence="1">Cell outer membrane</location>
        <topology evidence="1">Multi-pass membrane protein</topology>
    </subcellularLocation>
</comment>
<keyword evidence="3" id="KW-1134">Transmembrane beta strand</keyword>
<evidence type="ECO:0000256" key="12">
    <source>
        <dbReference type="RuleBase" id="RU003357"/>
    </source>
</evidence>
<feature type="domain" description="TonB-dependent receptor-like beta-barrel" evidence="15">
    <location>
        <begin position="324"/>
        <end position="771"/>
    </location>
</feature>
<keyword evidence="5" id="KW-0812">Transmembrane</keyword>
<dbReference type="Pfam" id="PF00593">
    <property type="entry name" value="TonB_dep_Rec_b-barrel"/>
    <property type="match status" value="1"/>
</dbReference>
<dbReference type="PANTHER" id="PTHR32552">
    <property type="entry name" value="FERRICHROME IRON RECEPTOR-RELATED"/>
    <property type="match status" value="1"/>
</dbReference>
<dbReference type="Gene3D" id="2.170.130.10">
    <property type="entry name" value="TonB-dependent receptor, plug domain"/>
    <property type="match status" value="1"/>
</dbReference>
<keyword evidence="10 12" id="KW-0472">Membrane</keyword>
<dbReference type="RefSeq" id="WP_173571264.1">
    <property type="nucleotide sequence ID" value="NZ_WOSY01000027.1"/>
</dbReference>
<dbReference type="Pfam" id="PF07715">
    <property type="entry name" value="Plug"/>
    <property type="match status" value="1"/>
</dbReference>
<evidence type="ECO:0000313" key="18">
    <source>
        <dbReference type="Proteomes" id="UP000631653"/>
    </source>
</evidence>
<keyword evidence="6 14" id="KW-0732">Signal</keyword>
<keyword evidence="7" id="KW-0408">Iron</keyword>
<keyword evidence="18" id="KW-1185">Reference proteome</keyword>
<name>A0ABX0K2R7_9PROT</name>
<protein>
    <submittedName>
        <fullName evidence="17">TonB-dependent receptor</fullName>
    </submittedName>
</protein>
<dbReference type="InterPro" id="IPR037066">
    <property type="entry name" value="Plug_dom_sf"/>
</dbReference>
<feature type="domain" description="TonB-dependent receptor plug" evidence="16">
    <location>
        <begin position="85"/>
        <end position="176"/>
    </location>
</feature>
<keyword evidence="9 12" id="KW-0798">TonB box</keyword>
<reference evidence="17 18" key="1">
    <citation type="journal article" date="2020" name="Int. J. Syst. Evol. Microbiol.">
        <title>Novel acetic acid bacteria from cider fermentations: Acetobacter conturbans sp. nov. and Acetobacter fallax sp. nov.</title>
        <authorList>
            <person name="Sombolestani A.S."/>
            <person name="Cleenwerck I."/>
            <person name="Cnockaert M."/>
            <person name="Borremans W."/>
            <person name="Wieme A.D."/>
            <person name="De Vuyst L."/>
            <person name="Vandamme P."/>
        </authorList>
    </citation>
    <scope>NUCLEOTIDE SEQUENCE [LARGE SCALE GENOMIC DNA]</scope>
    <source>
        <strain evidence="17 18">LMG 1627</strain>
    </source>
</reference>
<dbReference type="Proteomes" id="UP000631653">
    <property type="component" value="Unassembled WGS sequence"/>
</dbReference>
<gene>
    <name evidence="17" type="ORF">GOB81_15725</name>
</gene>
<evidence type="ECO:0000256" key="3">
    <source>
        <dbReference type="ARBA" id="ARBA00022452"/>
    </source>
</evidence>
<evidence type="ECO:0000259" key="15">
    <source>
        <dbReference type="Pfam" id="PF00593"/>
    </source>
</evidence>
<feature type="chain" id="PRO_5045499952" evidence="14">
    <location>
        <begin position="26"/>
        <end position="810"/>
    </location>
</feature>
<keyword evidence="4" id="KW-0410">Iron transport</keyword>
<dbReference type="PANTHER" id="PTHR32552:SF89">
    <property type="entry name" value="CATECHOLATE SIDEROPHORE RECEPTOR FIU"/>
    <property type="match status" value="1"/>
</dbReference>
<evidence type="ECO:0000313" key="17">
    <source>
        <dbReference type="EMBL" id="NHN90046.1"/>
    </source>
</evidence>
<evidence type="ECO:0000256" key="9">
    <source>
        <dbReference type="ARBA" id="ARBA00023077"/>
    </source>
</evidence>
<evidence type="ECO:0000256" key="7">
    <source>
        <dbReference type="ARBA" id="ARBA00023004"/>
    </source>
</evidence>
<feature type="region of interest" description="Disordered" evidence="13">
    <location>
        <begin position="35"/>
        <end position="66"/>
    </location>
</feature>
<evidence type="ECO:0000256" key="14">
    <source>
        <dbReference type="SAM" id="SignalP"/>
    </source>
</evidence>
<dbReference type="Gene3D" id="2.40.170.20">
    <property type="entry name" value="TonB-dependent receptor, beta-barrel domain"/>
    <property type="match status" value="1"/>
</dbReference>
<evidence type="ECO:0000256" key="2">
    <source>
        <dbReference type="ARBA" id="ARBA00022448"/>
    </source>
</evidence>
<dbReference type="InterPro" id="IPR039426">
    <property type="entry name" value="TonB-dep_rcpt-like"/>
</dbReference>
<keyword evidence="8" id="KW-0406">Ion transport</keyword>
<evidence type="ECO:0000256" key="10">
    <source>
        <dbReference type="ARBA" id="ARBA00023136"/>
    </source>
</evidence>
<comment type="caution">
    <text evidence="17">The sequence shown here is derived from an EMBL/GenBank/DDBJ whole genome shotgun (WGS) entry which is preliminary data.</text>
</comment>